<keyword evidence="4" id="KW-0560">Oxidoreductase</keyword>
<evidence type="ECO:0000313" key="5">
    <source>
        <dbReference type="EMBL" id="AUX26492.1"/>
    </source>
</evidence>
<dbReference type="GO" id="GO:0005506">
    <property type="term" value="F:iron ion binding"/>
    <property type="evidence" value="ECO:0007669"/>
    <property type="project" value="InterPro"/>
</dbReference>
<dbReference type="GO" id="GO:0016705">
    <property type="term" value="F:oxidoreductase activity, acting on paired donors, with incorporation or reduction of molecular oxygen"/>
    <property type="evidence" value="ECO:0007669"/>
    <property type="project" value="InterPro"/>
</dbReference>
<evidence type="ECO:0008006" key="7">
    <source>
        <dbReference type="Google" id="ProtNLM"/>
    </source>
</evidence>
<comment type="cofactor">
    <cofactor evidence="1 3">
        <name>heme</name>
        <dbReference type="ChEBI" id="CHEBI:30413"/>
    </cofactor>
</comment>
<dbReference type="GO" id="GO:0004497">
    <property type="term" value="F:monooxygenase activity"/>
    <property type="evidence" value="ECO:0007669"/>
    <property type="project" value="UniProtKB-KW"/>
</dbReference>
<dbReference type="RefSeq" id="WP_129354135.1">
    <property type="nucleotide sequence ID" value="NZ_CP012670.1"/>
</dbReference>
<dbReference type="InterPro" id="IPR001128">
    <property type="entry name" value="Cyt_P450"/>
</dbReference>
<gene>
    <name evidence="5" type="ORF">SOCEGT47_070610</name>
</gene>
<dbReference type="PANTHER" id="PTHR24305:SF166">
    <property type="entry name" value="CYTOCHROME P450 12A4, MITOCHONDRIAL-RELATED"/>
    <property type="match status" value="1"/>
</dbReference>
<dbReference type="InterPro" id="IPR050121">
    <property type="entry name" value="Cytochrome_P450_monoxygenase"/>
</dbReference>
<sequence>MSHPVASPSAAAGQPPASRGLRASLRNVEEFKANPLAFYMRLTQDGEPGYRQVAFFDLFGPNYLVNDADEAGRILTSAIDGGSYTKDGLRFFEVMRRLLRRGLFTAEGDDHLQQRRILQPSFQPKAMEELAEGIVRAAAETGARWSSQVGATLDVEGEMRNLALDLLAELLIGGDLRDDVHEFGALNEEMEDRLIEAMGSPFLIPAWIPTRGNRRFAEAAARIRAVVARLIARRRAGLEAARAPDVVLTRLLADELRTGAMGERQFQDEITTLLVGGYKSTALALTWTWYLLATHPDASRRLAAEISEQLGQRPPAFADVRRLRYTRRVVQEALRLYPPVWVVNRVAVRPDQVGDVTIPRGAIIAISPYTLHRHPAHWSRPHDFHPDHFAEGVTRPAHAYLPFGAGRHKCIGNHYAMAAAVLALATLAGRYAFEPPTHPVVANTRAFTTPDPGMRMRLTTAPTRI</sequence>
<evidence type="ECO:0000256" key="4">
    <source>
        <dbReference type="RuleBase" id="RU000461"/>
    </source>
</evidence>
<protein>
    <recommendedName>
        <fullName evidence="7">Cytochrome P450</fullName>
    </recommendedName>
</protein>
<dbReference type="Gene3D" id="1.10.630.10">
    <property type="entry name" value="Cytochrome P450"/>
    <property type="match status" value="1"/>
</dbReference>
<keyword evidence="4" id="KW-0503">Monooxygenase</keyword>
<keyword evidence="3 4" id="KW-0349">Heme</keyword>
<dbReference type="SUPFAM" id="SSF48264">
    <property type="entry name" value="Cytochrome P450"/>
    <property type="match status" value="1"/>
</dbReference>
<dbReference type="OrthoDB" id="9764248at2"/>
<dbReference type="GO" id="GO:0020037">
    <property type="term" value="F:heme binding"/>
    <property type="evidence" value="ECO:0007669"/>
    <property type="project" value="InterPro"/>
</dbReference>
<dbReference type="Pfam" id="PF00067">
    <property type="entry name" value="p450"/>
    <property type="match status" value="1"/>
</dbReference>
<comment type="similarity">
    <text evidence="2 4">Belongs to the cytochrome P450 family.</text>
</comment>
<accession>A0A4V0NEK5</accession>
<feature type="binding site" description="axial binding residue" evidence="3">
    <location>
        <position position="410"/>
    </location>
    <ligand>
        <name>heme</name>
        <dbReference type="ChEBI" id="CHEBI:30413"/>
    </ligand>
    <ligandPart>
        <name>Fe</name>
        <dbReference type="ChEBI" id="CHEBI:18248"/>
    </ligandPart>
</feature>
<dbReference type="InterPro" id="IPR002401">
    <property type="entry name" value="Cyt_P450_E_grp-I"/>
</dbReference>
<evidence type="ECO:0000256" key="3">
    <source>
        <dbReference type="PIRSR" id="PIRSR602401-1"/>
    </source>
</evidence>
<name>A0A4V0NEK5_SORCE</name>
<evidence type="ECO:0000256" key="1">
    <source>
        <dbReference type="ARBA" id="ARBA00001971"/>
    </source>
</evidence>
<dbReference type="InterPro" id="IPR036396">
    <property type="entry name" value="Cyt_P450_sf"/>
</dbReference>
<dbReference type="InterPro" id="IPR017972">
    <property type="entry name" value="Cyt_P450_CS"/>
</dbReference>
<evidence type="ECO:0000313" key="6">
    <source>
        <dbReference type="Proteomes" id="UP000295781"/>
    </source>
</evidence>
<dbReference type="PROSITE" id="PS00086">
    <property type="entry name" value="CYTOCHROME_P450"/>
    <property type="match status" value="1"/>
</dbReference>
<proteinExistence type="inferred from homology"/>
<dbReference type="PRINTS" id="PR00463">
    <property type="entry name" value="EP450I"/>
</dbReference>
<reference evidence="5 6" key="1">
    <citation type="submission" date="2015-09" db="EMBL/GenBank/DDBJ databases">
        <title>Sorangium comparison.</title>
        <authorList>
            <person name="Zaburannyi N."/>
            <person name="Bunk B."/>
            <person name="Overmann J."/>
            <person name="Mueller R."/>
        </authorList>
    </citation>
    <scope>NUCLEOTIDE SEQUENCE [LARGE SCALE GENOMIC DNA]</scope>
    <source>
        <strain evidence="5 6">So ceGT47</strain>
    </source>
</reference>
<keyword evidence="3 4" id="KW-0479">Metal-binding</keyword>
<keyword evidence="3 4" id="KW-0408">Iron</keyword>
<organism evidence="5 6">
    <name type="scientific">Sorangium cellulosum</name>
    <name type="common">Polyangium cellulosum</name>
    <dbReference type="NCBI Taxonomy" id="56"/>
    <lineage>
        <taxon>Bacteria</taxon>
        <taxon>Pseudomonadati</taxon>
        <taxon>Myxococcota</taxon>
        <taxon>Polyangia</taxon>
        <taxon>Polyangiales</taxon>
        <taxon>Polyangiaceae</taxon>
        <taxon>Sorangium</taxon>
    </lineage>
</organism>
<dbReference type="Proteomes" id="UP000295781">
    <property type="component" value="Chromosome"/>
</dbReference>
<dbReference type="EMBL" id="CP012670">
    <property type="protein sequence ID" value="AUX26492.1"/>
    <property type="molecule type" value="Genomic_DNA"/>
</dbReference>
<dbReference type="PRINTS" id="PR00385">
    <property type="entry name" value="P450"/>
</dbReference>
<dbReference type="AlphaFoldDB" id="A0A4V0NEK5"/>
<dbReference type="PANTHER" id="PTHR24305">
    <property type="entry name" value="CYTOCHROME P450"/>
    <property type="match status" value="1"/>
</dbReference>
<evidence type="ECO:0000256" key="2">
    <source>
        <dbReference type="ARBA" id="ARBA00010617"/>
    </source>
</evidence>